<comment type="caution">
    <text evidence="1">The sequence shown here is derived from an EMBL/GenBank/DDBJ whole genome shotgun (WGS) entry which is preliminary data.</text>
</comment>
<dbReference type="Proteomes" id="UP001186974">
    <property type="component" value="Unassembled WGS sequence"/>
</dbReference>
<evidence type="ECO:0000313" key="2">
    <source>
        <dbReference type="Proteomes" id="UP001186974"/>
    </source>
</evidence>
<protein>
    <submittedName>
        <fullName evidence="1">Uncharacterized protein</fullName>
    </submittedName>
</protein>
<evidence type="ECO:0000313" key="1">
    <source>
        <dbReference type="EMBL" id="KAK3044815.1"/>
    </source>
</evidence>
<accession>A0ACC3CUI0</accession>
<proteinExistence type="predicted"/>
<reference evidence="1" key="1">
    <citation type="submission" date="2024-09" db="EMBL/GenBank/DDBJ databases">
        <title>Black Yeasts Isolated from many extreme environments.</title>
        <authorList>
            <person name="Coleine C."/>
            <person name="Stajich J.E."/>
            <person name="Selbmann L."/>
        </authorList>
    </citation>
    <scope>NUCLEOTIDE SEQUENCE</scope>
    <source>
        <strain evidence="1">CCFEE 5737</strain>
    </source>
</reference>
<name>A0ACC3CUI0_9PEZI</name>
<keyword evidence="2" id="KW-1185">Reference proteome</keyword>
<gene>
    <name evidence="1" type="ORF">LTS18_000280</name>
</gene>
<sequence length="155" mass="17486">MNEHLESQLNMLRTSYDMLYRSHTEVLSTQREVCNKNLDGGTLVEQIWLLKAQIVSLVALNNNLQEQLSITPIDDSVHTYADDYNVPEVEELMQTPVHAEDCNNDGRADPFTVLKPVPLENEASDQTGDSTESRRNATRNLEDGNVIAGERNKDD</sequence>
<organism evidence="1 2">
    <name type="scientific">Coniosporium uncinatum</name>
    <dbReference type="NCBI Taxonomy" id="93489"/>
    <lineage>
        <taxon>Eukaryota</taxon>
        <taxon>Fungi</taxon>
        <taxon>Dikarya</taxon>
        <taxon>Ascomycota</taxon>
        <taxon>Pezizomycotina</taxon>
        <taxon>Dothideomycetes</taxon>
        <taxon>Dothideomycetes incertae sedis</taxon>
        <taxon>Coniosporium</taxon>
    </lineage>
</organism>
<dbReference type="EMBL" id="JAWDJW010011414">
    <property type="protein sequence ID" value="KAK3044815.1"/>
    <property type="molecule type" value="Genomic_DNA"/>
</dbReference>